<dbReference type="PROSITE" id="PS01186">
    <property type="entry name" value="EGF_2"/>
    <property type="match status" value="1"/>
</dbReference>
<organism evidence="3 4">
    <name type="scientific">Acrobeloides nanus</name>
    <dbReference type="NCBI Taxonomy" id="290746"/>
    <lineage>
        <taxon>Eukaryota</taxon>
        <taxon>Metazoa</taxon>
        <taxon>Ecdysozoa</taxon>
        <taxon>Nematoda</taxon>
        <taxon>Chromadorea</taxon>
        <taxon>Rhabditida</taxon>
        <taxon>Tylenchina</taxon>
        <taxon>Cephalobomorpha</taxon>
        <taxon>Cephaloboidea</taxon>
        <taxon>Cephalobidae</taxon>
        <taxon>Acrobeloides</taxon>
    </lineage>
</organism>
<accession>A0A914ESD9</accession>
<feature type="domain" description="EGF-like" evidence="2">
    <location>
        <begin position="30"/>
        <end position="68"/>
    </location>
</feature>
<evidence type="ECO:0000259" key="2">
    <source>
        <dbReference type="PROSITE" id="PS50026"/>
    </source>
</evidence>
<comment type="caution">
    <text evidence="1">Lacks conserved residue(s) required for the propagation of feature annotation.</text>
</comment>
<keyword evidence="1" id="KW-1015">Disulfide bond</keyword>
<evidence type="ECO:0000256" key="1">
    <source>
        <dbReference type="PROSITE-ProRule" id="PRU00076"/>
    </source>
</evidence>
<dbReference type="PROSITE" id="PS00022">
    <property type="entry name" value="EGF_1"/>
    <property type="match status" value="1"/>
</dbReference>
<keyword evidence="3" id="KW-1185">Reference proteome</keyword>
<evidence type="ECO:0000313" key="3">
    <source>
        <dbReference type="Proteomes" id="UP000887540"/>
    </source>
</evidence>
<sequence length="115" mass="11999">MKGLIVNNITTCINCACPSNFSGDCCGIEPGNACDSNPCAIPNYQCINYPGGQYQCVCGVGYYGENCSEVYCNPGDGSSIYVDASANGHVTPTHASYQPIANAIISITTAIQNMP</sequence>
<evidence type="ECO:0000313" key="4">
    <source>
        <dbReference type="WBParaSite" id="ACRNAN_scaffold9860.g30900.t1"/>
    </source>
</evidence>
<dbReference type="WBParaSite" id="ACRNAN_scaffold9860.g30900.t1">
    <property type="protein sequence ID" value="ACRNAN_scaffold9860.g30900.t1"/>
    <property type="gene ID" value="ACRNAN_scaffold9860.g30900"/>
</dbReference>
<proteinExistence type="predicted"/>
<dbReference type="AlphaFoldDB" id="A0A914ESD9"/>
<dbReference type="Gene3D" id="2.10.25.10">
    <property type="entry name" value="Laminin"/>
    <property type="match status" value="1"/>
</dbReference>
<dbReference type="PROSITE" id="PS50026">
    <property type="entry name" value="EGF_3"/>
    <property type="match status" value="1"/>
</dbReference>
<keyword evidence="1" id="KW-0245">EGF-like domain</keyword>
<feature type="disulfide bond" evidence="1">
    <location>
        <begin position="39"/>
        <end position="56"/>
    </location>
</feature>
<dbReference type="SUPFAM" id="SSF57196">
    <property type="entry name" value="EGF/Laminin"/>
    <property type="match status" value="1"/>
</dbReference>
<protein>
    <submittedName>
        <fullName evidence="4">EGF-like domain-containing protein</fullName>
    </submittedName>
</protein>
<dbReference type="InterPro" id="IPR000742">
    <property type="entry name" value="EGF"/>
</dbReference>
<name>A0A914ESD9_9BILA</name>
<dbReference type="Proteomes" id="UP000887540">
    <property type="component" value="Unplaced"/>
</dbReference>
<feature type="disulfide bond" evidence="1">
    <location>
        <begin position="58"/>
        <end position="67"/>
    </location>
</feature>
<reference evidence="4" key="1">
    <citation type="submission" date="2022-11" db="UniProtKB">
        <authorList>
            <consortium name="WormBaseParasite"/>
        </authorList>
    </citation>
    <scope>IDENTIFICATION</scope>
</reference>